<dbReference type="SUPFAM" id="SSF48403">
    <property type="entry name" value="Ankyrin repeat"/>
    <property type="match status" value="1"/>
</dbReference>
<evidence type="ECO:0000256" key="3">
    <source>
        <dbReference type="PROSITE-ProRule" id="PRU00023"/>
    </source>
</evidence>
<dbReference type="InterPro" id="IPR002110">
    <property type="entry name" value="Ankyrin_rpt"/>
</dbReference>
<reference evidence="4" key="1">
    <citation type="submission" date="2022-12" db="EMBL/GenBank/DDBJ databases">
        <authorList>
            <person name="Petersen C."/>
        </authorList>
    </citation>
    <scope>NUCLEOTIDE SEQUENCE</scope>
    <source>
        <strain evidence="4">IBT 29495</strain>
    </source>
</reference>
<feature type="repeat" description="ANK" evidence="3">
    <location>
        <begin position="170"/>
        <end position="202"/>
    </location>
</feature>
<dbReference type="OrthoDB" id="195446at2759"/>
<evidence type="ECO:0008006" key="6">
    <source>
        <dbReference type="Google" id="ProtNLM"/>
    </source>
</evidence>
<protein>
    <recommendedName>
        <fullName evidence="6">ZZ-type domain-containing protein</fullName>
    </recommendedName>
</protein>
<dbReference type="PRINTS" id="PR01415">
    <property type="entry name" value="ANKYRIN"/>
</dbReference>
<accession>A0A9W9XTD6</accession>
<comment type="caution">
    <text evidence="4">The sequence shown here is derived from an EMBL/GenBank/DDBJ whole genome shotgun (WGS) entry which is preliminary data.</text>
</comment>
<dbReference type="AlphaFoldDB" id="A0A9W9XTD6"/>
<dbReference type="Pfam" id="PF12796">
    <property type="entry name" value="Ank_2"/>
    <property type="match status" value="4"/>
</dbReference>
<evidence type="ECO:0000313" key="4">
    <source>
        <dbReference type="EMBL" id="KAJ5502993.1"/>
    </source>
</evidence>
<feature type="repeat" description="ANK" evidence="3">
    <location>
        <begin position="71"/>
        <end position="103"/>
    </location>
</feature>
<dbReference type="PROSITE" id="PS50297">
    <property type="entry name" value="ANK_REP_REGION"/>
    <property type="match status" value="6"/>
</dbReference>
<organism evidence="4 5">
    <name type="scientific">Penicillium fimorum</name>
    <dbReference type="NCBI Taxonomy" id="1882269"/>
    <lineage>
        <taxon>Eukaryota</taxon>
        <taxon>Fungi</taxon>
        <taxon>Dikarya</taxon>
        <taxon>Ascomycota</taxon>
        <taxon>Pezizomycotina</taxon>
        <taxon>Eurotiomycetes</taxon>
        <taxon>Eurotiomycetidae</taxon>
        <taxon>Eurotiales</taxon>
        <taxon>Aspergillaceae</taxon>
        <taxon>Penicillium</taxon>
    </lineage>
</organism>
<proteinExistence type="predicted"/>
<gene>
    <name evidence="4" type="ORF">N7463_005867</name>
</gene>
<evidence type="ECO:0000256" key="2">
    <source>
        <dbReference type="ARBA" id="ARBA00023043"/>
    </source>
</evidence>
<sequence>MSFGFSVGDFLIQLATKIRKGFVEAPVQFKSISDDDNDGRSPLYASARIGCEKVARLLLKQGLSAHPKDEKGHTPLFEAAGYGHLNLVQLFLDWDLDINPEDIELNVSLIITTHYSKETIIQFLLDRGADPNNLSGRDLTPLMWASLYGLTSVVQLMLKCGAEWEIKDSQGRTALSCAAARGSTEVIQILLQNGADIKTDYYGFSVFSNAVSHDEYANLTTLLSANKITNRITNIHQPDRYGRTPLHVAAAGGHLQSCLTLLDTGSVELEIKNIYGQTALSCVAACPNPELILLLLENGADINTEDNHGRGVIFYAASENRHSNLTAIFTSTKIRNIHRPDRYGRTPLHVAAARGHLQSVFTLLKIDGVDCEAQDEFGRTALSEAILRKRFDVVELLTTFSKTTPEVLICPVVEPSSFSFCDICGVGKLKGETFYHCDTCCGADFDMCQVCYHIGARGLDRSHELELWPRYTHL</sequence>
<dbReference type="Proteomes" id="UP001149954">
    <property type="component" value="Unassembled WGS sequence"/>
</dbReference>
<feature type="repeat" description="ANK" evidence="3">
    <location>
        <begin position="343"/>
        <end position="376"/>
    </location>
</feature>
<dbReference type="InterPro" id="IPR036770">
    <property type="entry name" value="Ankyrin_rpt-contain_sf"/>
</dbReference>
<evidence type="ECO:0000256" key="1">
    <source>
        <dbReference type="ARBA" id="ARBA00022737"/>
    </source>
</evidence>
<feature type="repeat" description="ANK" evidence="3">
    <location>
        <begin position="137"/>
        <end position="169"/>
    </location>
</feature>
<keyword evidence="2 3" id="KW-0040">ANK repeat</keyword>
<dbReference type="EMBL" id="JAPWDS010000003">
    <property type="protein sequence ID" value="KAJ5502993.1"/>
    <property type="molecule type" value="Genomic_DNA"/>
</dbReference>
<feature type="repeat" description="ANK" evidence="3">
    <location>
        <begin position="38"/>
        <end position="70"/>
    </location>
</feature>
<dbReference type="PROSITE" id="PS50088">
    <property type="entry name" value="ANK_REPEAT"/>
    <property type="match status" value="7"/>
</dbReference>
<dbReference type="PANTHER" id="PTHR24198">
    <property type="entry name" value="ANKYRIN REPEAT AND PROTEIN KINASE DOMAIN-CONTAINING PROTEIN"/>
    <property type="match status" value="1"/>
</dbReference>
<feature type="repeat" description="ANK" evidence="3">
    <location>
        <begin position="275"/>
        <end position="307"/>
    </location>
</feature>
<dbReference type="PANTHER" id="PTHR24198:SF165">
    <property type="entry name" value="ANKYRIN REPEAT-CONTAINING PROTEIN-RELATED"/>
    <property type="match status" value="1"/>
</dbReference>
<feature type="repeat" description="ANK" evidence="3">
    <location>
        <begin position="241"/>
        <end position="266"/>
    </location>
</feature>
<keyword evidence="5" id="KW-1185">Reference proteome</keyword>
<dbReference type="Gene3D" id="1.25.40.20">
    <property type="entry name" value="Ankyrin repeat-containing domain"/>
    <property type="match status" value="2"/>
</dbReference>
<dbReference type="SMART" id="SM00248">
    <property type="entry name" value="ANK"/>
    <property type="match status" value="10"/>
</dbReference>
<keyword evidence="1" id="KW-0677">Repeat</keyword>
<name>A0A9W9XTD6_9EURO</name>
<reference evidence="4" key="2">
    <citation type="journal article" date="2023" name="IMA Fungus">
        <title>Comparative genomic study of the Penicillium genus elucidates a diverse pangenome and 15 lateral gene transfer events.</title>
        <authorList>
            <person name="Petersen C."/>
            <person name="Sorensen T."/>
            <person name="Nielsen M.R."/>
            <person name="Sondergaard T.E."/>
            <person name="Sorensen J.L."/>
            <person name="Fitzpatrick D.A."/>
            <person name="Frisvad J.C."/>
            <person name="Nielsen K.L."/>
        </authorList>
    </citation>
    <scope>NUCLEOTIDE SEQUENCE</scope>
    <source>
        <strain evidence="4">IBT 29495</strain>
    </source>
</reference>
<evidence type="ECO:0000313" key="5">
    <source>
        <dbReference type="Proteomes" id="UP001149954"/>
    </source>
</evidence>